<proteinExistence type="inferred from homology"/>
<comment type="similarity">
    <text evidence="1">Belongs to the fantastic four family.</text>
</comment>
<organism evidence="4 5">
    <name type="scientific">Olea europaea subsp. europaea</name>
    <dbReference type="NCBI Taxonomy" id="158383"/>
    <lineage>
        <taxon>Eukaryota</taxon>
        <taxon>Viridiplantae</taxon>
        <taxon>Streptophyta</taxon>
        <taxon>Embryophyta</taxon>
        <taxon>Tracheophyta</taxon>
        <taxon>Spermatophyta</taxon>
        <taxon>Magnoliopsida</taxon>
        <taxon>eudicotyledons</taxon>
        <taxon>Gunneridae</taxon>
        <taxon>Pentapetalae</taxon>
        <taxon>asterids</taxon>
        <taxon>lamiids</taxon>
        <taxon>Lamiales</taxon>
        <taxon>Oleaceae</taxon>
        <taxon>Oleeae</taxon>
        <taxon>Olea</taxon>
    </lineage>
</organism>
<feature type="region of interest" description="Disordered" evidence="2">
    <location>
        <begin position="153"/>
        <end position="176"/>
    </location>
</feature>
<reference evidence="4 5" key="1">
    <citation type="submission" date="2019-12" db="EMBL/GenBank/DDBJ databases">
        <authorList>
            <person name="Alioto T."/>
            <person name="Alioto T."/>
            <person name="Gomez Garrido J."/>
        </authorList>
    </citation>
    <scope>NUCLEOTIDE SEQUENCE [LARGE SCALE GENOMIC DNA]</scope>
</reference>
<evidence type="ECO:0000256" key="2">
    <source>
        <dbReference type="SAM" id="MobiDB-lite"/>
    </source>
</evidence>
<feature type="domain" description="FAF" evidence="3">
    <location>
        <begin position="201"/>
        <end position="253"/>
    </location>
</feature>
<gene>
    <name evidence="4" type="ORF">OLEA9_A044131</name>
</gene>
<sequence>MAPVKGIEKLGIVAILDSDIKTVASFRRTLSADMSSKKWLSQNGLFSMKKIASSEGLVINSADSSSSSEIEEEYDENMPGQDEIWRSIQLQKEKQNNQTDQNPSRLDSWGSILSQKNYQDSSKESPPPYVHPLVKRSASSLSQKSLEICTENLGSETGSEEFSSGPGPDPPETENYCQEKVSKSFGDINGVKYKTVSPRPLPPPISSIGGGDGNSLRMHCHRQNGRLILEAVSVPSENCFRASRNEGGLLLTLINPPTFLAAATAEEVASLSPSPAPADVEVEVQSVIEQNPNPAGWILSVDKSGLMVNNFNGLRNKMNPTWANKFNKTVKLMEVGEELPLPPLRPARVARLISPPPPSPPPLPAAVASFNAYEYYWRNKTSFITTSQCIPLKNKKKISYSSGEKTYEHQDLVLISPSLKGCKEQRKSLLIWEPYCIATS</sequence>
<protein>
    <recommendedName>
        <fullName evidence="3">FAF domain-containing protein</fullName>
    </recommendedName>
</protein>
<keyword evidence="5" id="KW-1185">Reference proteome</keyword>
<evidence type="ECO:0000313" key="4">
    <source>
        <dbReference type="EMBL" id="CAA2943450.1"/>
    </source>
</evidence>
<evidence type="ECO:0000313" key="5">
    <source>
        <dbReference type="Proteomes" id="UP000594638"/>
    </source>
</evidence>
<dbReference type="Proteomes" id="UP000594638">
    <property type="component" value="Unassembled WGS sequence"/>
</dbReference>
<evidence type="ECO:0000259" key="3">
    <source>
        <dbReference type="Pfam" id="PF11250"/>
    </source>
</evidence>
<dbReference type="InterPro" id="IPR021410">
    <property type="entry name" value="FAF"/>
</dbReference>
<dbReference type="EMBL" id="CACTIH010000054">
    <property type="protein sequence ID" value="CAA2943450.1"/>
    <property type="molecule type" value="Genomic_DNA"/>
</dbReference>
<dbReference type="AlphaFoldDB" id="A0A8S0PFL1"/>
<dbReference type="InterPro" id="IPR046431">
    <property type="entry name" value="FAF_dom"/>
</dbReference>
<dbReference type="Gramene" id="OE9A044131T1">
    <property type="protein sequence ID" value="OE9A044131C1"/>
    <property type="gene ID" value="OE9A044131"/>
</dbReference>
<dbReference type="PANTHER" id="PTHR33155:SF3">
    <property type="entry name" value="PROTEIN FAF-LIKE, CHLOROPLASTIC"/>
    <property type="match status" value="1"/>
</dbReference>
<evidence type="ECO:0000256" key="1">
    <source>
        <dbReference type="ARBA" id="ARBA00008690"/>
    </source>
</evidence>
<dbReference type="PANTHER" id="PTHR33155">
    <property type="entry name" value="FANTASTIC FOUR-LIKE PROTEIN (DUF3049)"/>
    <property type="match status" value="1"/>
</dbReference>
<comment type="caution">
    <text evidence="4">The sequence shown here is derived from an EMBL/GenBank/DDBJ whole genome shotgun (WGS) entry which is preliminary data.</text>
</comment>
<feature type="region of interest" description="Disordered" evidence="2">
    <location>
        <begin position="116"/>
        <end position="137"/>
    </location>
</feature>
<dbReference type="Pfam" id="PF11250">
    <property type="entry name" value="FAF"/>
    <property type="match status" value="1"/>
</dbReference>
<dbReference type="OrthoDB" id="1303570at2759"/>
<accession>A0A8S0PFL1</accession>
<name>A0A8S0PFL1_OLEEU</name>
<feature type="compositionally biased region" description="Low complexity" evidence="2">
    <location>
        <begin position="154"/>
        <end position="166"/>
    </location>
</feature>